<evidence type="ECO:0000313" key="1">
    <source>
        <dbReference type="EMBL" id="MDT8901405.1"/>
    </source>
</evidence>
<protein>
    <submittedName>
        <fullName evidence="1">Uncharacterized protein</fullName>
    </submittedName>
</protein>
<accession>A0ABU3NYA5</accession>
<keyword evidence="2" id="KW-1185">Reference proteome</keyword>
<sequence length="60" mass="6648">MVREKERSAVKQAVIIIIRHTGEWDPARHALSFLRPLIEGESRRLTTLPPQPPGSGPPPG</sequence>
<evidence type="ECO:0000313" key="2">
    <source>
        <dbReference type="Proteomes" id="UP001254848"/>
    </source>
</evidence>
<proteinExistence type="predicted"/>
<comment type="caution">
    <text evidence="1">The sequence shown here is derived from an EMBL/GenBank/DDBJ whole genome shotgun (WGS) entry which is preliminary data.</text>
</comment>
<name>A0ABU3NYA5_9FIRM</name>
<dbReference type="EMBL" id="JAUOZS010000001">
    <property type="protein sequence ID" value="MDT8901405.1"/>
    <property type="molecule type" value="Genomic_DNA"/>
</dbReference>
<dbReference type="RefSeq" id="WP_413779915.1">
    <property type="nucleotide sequence ID" value="NZ_JAUOZS010000001.1"/>
</dbReference>
<dbReference type="Proteomes" id="UP001254848">
    <property type="component" value="Unassembled WGS sequence"/>
</dbReference>
<reference evidence="1 2" key="1">
    <citation type="submission" date="2023-07" db="EMBL/GenBank/DDBJ databases">
        <title>The novel representative of Negativicutes class, Anaeroselena agilis gen. nov. sp. nov.</title>
        <authorList>
            <person name="Prokofeva M.I."/>
            <person name="Elcheninov A.G."/>
            <person name="Klyukina A."/>
            <person name="Kublanov I.V."/>
            <person name="Frolov E.N."/>
            <person name="Podosokorskaya O.A."/>
        </authorList>
    </citation>
    <scope>NUCLEOTIDE SEQUENCE [LARGE SCALE GENOMIC DNA]</scope>
    <source>
        <strain evidence="1 2">4137-cl</strain>
    </source>
</reference>
<organism evidence="1 2">
    <name type="scientific">Anaeroselena agilis</name>
    <dbReference type="NCBI Taxonomy" id="3063788"/>
    <lineage>
        <taxon>Bacteria</taxon>
        <taxon>Bacillati</taxon>
        <taxon>Bacillota</taxon>
        <taxon>Negativicutes</taxon>
        <taxon>Acetonemataceae</taxon>
        <taxon>Anaeroselena</taxon>
    </lineage>
</organism>
<gene>
    <name evidence="1" type="ORF">Q4T40_09155</name>
</gene>